<accession>A0ABY4BH23</accession>
<keyword evidence="1" id="KW-0472">Membrane</keyword>
<evidence type="ECO:0008006" key="4">
    <source>
        <dbReference type="Google" id="ProtNLM"/>
    </source>
</evidence>
<feature type="transmembrane region" description="Helical" evidence="1">
    <location>
        <begin position="235"/>
        <end position="257"/>
    </location>
</feature>
<feature type="transmembrane region" description="Helical" evidence="1">
    <location>
        <begin position="120"/>
        <end position="139"/>
    </location>
</feature>
<dbReference type="RefSeq" id="WP_243576376.1">
    <property type="nucleotide sequence ID" value="NZ_CP094529.1"/>
</dbReference>
<dbReference type="EMBL" id="CP094529">
    <property type="protein sequence ID" value="UOE38039.1"/>
    <property type="molecule type" value="Genomic_DNA"/>
</dbReference>
<evidence type="ECO:0000313" key="3">
    <source>
        <dbReference type="Proteomes" id="UP000831068"/>
    </source>
</evidence>
<keyword evidence="3" id="KW-1185">Reference proteome</keyword>
<feature type="transmembrane region" description="Helical" evidence="1">
    <location>
        <begin position="345"/>
        <end position="364"/>
    </location>
</feature>
<keyword evidence="1" id="KW-1133">Transmembrane helix</keyword>
<feature type="transmembrane region" description="Helical" evidence="1">
    <location>
        <begin position="323"/>
        <end position="339"/>
    </location>
</feature>
<evidence type="ECO:0000313" key="2">
    <source>
        <dbReference type="EMBL" id="UOE38039.1"/>
    </source>
</evidence>
<feature type="transmembrane region" description="Helical" evidence="1">
    <location>
        <begin position="6"/>
        <end position="24"/>
    </location>
</feature>
<dbReference type="Proteomes" id="UP000831068">
    <property type="component" value="Chromosome"/>
</dbReference>
<dbReference type="PROSITE" id="PS51257">
    <property type="entry name" value="PROKAR_LIPOPROTEIN"/>
    <property type="match status" value="1"/>
</dbReference>
<sequence length="380" mass="44216">MKLKWGLSFVFFIVCLGFLTYSCYQNRVYDWDMPGYLGSVLSWENPDNPQKVHQIVYSSIKKEASELEFHDIVAYNHANEVFAADYKAFDEQLPYYQIKLGFNVAVYALYKIGFSGPHSVLLVNIFSYFIAGLLLFYLVKFLFPSQYFLAPLVSLGILSLPPVKSMAENPTPDTFLFIFTLLFTINVLQNKNIWVRFIILVCCVLIRPDYILFAGTYLFAVIVFEFLYKSKKINYIAIIQGVVLASIYLSIITYYHYPGWKDLFYDSFFYRRPVISAENADFTAKRYLDFLFIKLINFKKISLASIILLGTLFYVTKDKWTRILGVLFYANIYIKFVFFPDSANLRFFIGFVILLFIVLLYAVSKNTMVSKSGKLRNFTI</sequence>
<name>A0ABY4BH23_9FLAO</name>
<keyword evidence="1" id="KW-0812">Transmembrane</keyword>
<evidence type="ECO:0000256" key="1">
    <source>
        <dbReference type="SAM" id="Phobius"/>
    </source>
</evidence>
<protein>
    <recommendedName>
        <fullName evidence="4">Glycosyltransferase RgtA/B/C/D-like domain-containing protein</fullName>
    </recommendedName>
</protein>
<proteinExistence type="predicted"/>
<organism evidence="2 3">
    <name type="scientific">Chryseobacterium oryzae</name>
    <dbReference type="NCBI Taxonomy" id="2929799"/>
    <lineage>
        <taxon>Bacteria</taxon>
        <taxon>Pseudomonadati</taxon>
        <taxon>Bacteroidota</taxon>
        <taxon>Flavobacteriia</taxon>
        <taxon>Flavobacteriales</taxon>
        <taxon>Weeksellaceae</taxon>
        <taxon>Chryseobacterium group</taxon>
        <taxon>Chryseobacterium</taxon>
    </lineage>
</organism>
<feature type="transmembrane region" description="Helical" evidence="1">
    <location>
        <begin position="296"/>
        <end position="316"/>
    </location>
</feature>
<reference evidence="2 3" key="1">
    <citation type="submission" date="2022-03" db="EMBL/GenBank/DDBJ databases">
        <title>Chryseobacterium sp. isolated from the Andong Sikhe.</title>
        <authorList>
            <person name="Won M."/>
            <person name="Kim S.-J."/>
            <person name="Kwon S.-W."/>
        </authorList>
    </citation>
    <scope>NUCLEOTIDE SEQUENCE [LARGE SCALE GENOMIC DNA]</scope>
    <source>
        <strain evidence="2 3">ADR-1</strain>
    </source>
</reference>
<feature type="transmembrane region" description="Helical" evidence="1">
    <location>
        <begin position="210"/>
        <end position="228"/>
    </location>
</feature>
<gene>
    <name evidence="2" type="ORF">MTP08_13445</name>
</gene>